<feature type="region of interest" description="Disordered" evidence="13">
    <location>
        <begin position="191"/>
        <end position="251"/>
    </location>
</feature>
<evidence type="ECO:0000256" key="5">
    <source>
        <dbReference type="ARBA" id="ARBA00022737"/>
    </source>
</evidence>
<keyword evidence="6 12" id="KW-0863">Zinc-finger</keyword>
<evidence type="ECO:0000256" key="8">
    <source>
        <dbReference type="ARBA" id="ARBA00022807"/>
    </source>
</evidence>
<gene>
    <name evidence="16" type="primary">Dsec\GM23078</name>
    <name evidence="16" type="ORF">Dsec_GM23078</name>
</gene>
<feature type="domain" description="RanBP2-type" evidence="14">
    <location>
        <begin position="915"/>
        <end position="944"/>
    </location>
</feature>
<dbReference type="PROSITE" id="PS50203">
    <property type="entry name" value="CALPAIN_CAT"/>
    <property type="match status" value="1"/>
</dbReference>
<protein>
    <submittedName>
        <fullName evidence="16">GM23078</fullName>
    </submittedName>
</protein>
<dbReference type="PROSITE" id="PS01358">
    <property type="entry name" value="ZF_RANBP2_1"/>
    <property type="match status" value="5"/>
</dbReference>
<evidence type="ECO:0000256" key="2">
    <source>
        <dbReference type="ARBA" id="ARBA00022553"/>
    </source>
</evidence>
<dbReference type="PANTHER" id="PTHR10183">
    <property type="entry name" value="CALPAIN"/>
    <property type="match status" value="1"/>
</dbReference>
<feature type="domain" description="RanBP2-type" evidence="14">
    <location>
        <begin position="696"/>
        <end position="725"/>
    </location>
</feature>
<name>B4I6H0_DROSE</name>
<dbReference type="Gene3D" id="4.10.1060.10">
    <property type="entry name" value="Zinc finger, RanBP2-type"/>
    <property type="match status" value="1"/>
</dbReference>
<dbReference type="STRING" id="7238.B4I6H0"/>
<feature type="region of interest" description="Disordered" evidence="13">
    <location>
        <begin position="415"/>
        <end position="454"/>
    </location>
</feature>
<keyword evidence="4" id="KW-0479">Metal-binding</keyword>
<dbReference type="SMART" id="SM00230">
    <property type="entry name" value="CysPc"/>
    <property type="match status" value="1"/>
</dbReference>
<dbReference type="GO" id="GO:0008270">
    <property type="term" value="F:zinc ion binding"/>
    <property type="evidence" value="ECO:0007669"/>
    <property type="project" value="UniProtKB-KW"/>
</dbReference>
<dbReference type="InterPro" id="IPR000169">
    <property type="entry name" value="Pept_cys_AS"/>
</dbReference>
<feature type="compositionally biased region" description="Low complexity" evidence="13">
    <location>
        <begin position="213"/>
        <end position="224"/>
    </location>
</feature>
<feature type="compositionally biased region" description="Low complexity" evidence="13">
    <location>
        <begin position="433"/>
        <end position="454"/>
    </location>
</feature>
<dbReference type="InterPro" id="IPR001300">
    <property type="entry name" value="Peptidase_C2_calpain_cat"/>
</dbReference>
<evidence type="ECO:0000256" key="6">
    <source>
        <dbReference type="ARBA" id="ARBA00022771"/>
    </source>
</evidence>
<evidence type="ECO:0000313" key="16">
    <source>
        <dbReference type="EMBL" id="EDW56376.1"/>
    </source>
</evidence>
<keyword evidence="17" id="KW-1185">Reference proteome</keyword>
<dbReference type="InterPro" id="IPR038765">
    <property type="entry name" value="Papain-like_cys_pep_sf"/>
</dbReference>
<dbReference type="Pfam" id="PF00641">
    <property type="entry name" value="Zn_ribbon_RanBP"/>
    <property type="match status" value="5"/>
</dbReference>
<keyword evidence="7 11" id="KW-0378">Hydrolase</keyword>
<dbReference type="InterPro" id="IPR022684">
    <property type="entry name" value="Calpain_cysteine_protease"/>
</dbReference>
<feature type="compositionally biased region" description="Polar residues" evidence="13">
    <location>
        <begin position="366"/>
        <end position="380"/>
    </location>
</feature>
<accession>B4I6H0</accession>
<evidence type="ECO:0000256" key="13">
    <source>
        <dbReference type="SAM" id="MobiDB-lite"/>
    </source>
</evidence>
<dbReference type="SMART" id="SM00547">
    <property type="entry name" value="ZnF_RBZ"/>
    <property type="match status" value="5"/>
</dbReference>
<evidence type="ECO:0000256" key="9">
    <source>
        <dbReference type="ARBA" id="ARBA00022833"/>
    </source>
</evidence>
<keyword evidence="3 11" id="KW-0645">Protease</keyword>
<feature type="domain" description="RanBP2-type" evidence="14">
    <location>
        <begin position="736"/>
        <end position="766"/>
    </location>
</feature>
<feature type="active site" evidence="10 11">
    <location>
        <position position="1294"/>
    </location>
</feature>
<feature type="compositionally biased region" description="Polar residues" evidence="13">
    <location>
        <begin position="523"/>
        <end position="535"/>
    </location>
</feature>
<dbReference type="OMA" id="PGHVYKS"/>
<organism evidence="17">
    <name type="scientific">Drosophila sechellia</name>
    <name type="common">Fruit fly</name>
    <dbReference type="NCBI Taxonomy" id="7238"/>
    <lineage>
        <taxon>Eukaryota</taxon>
        <taxon>Metazoa</taxon>
        <taxon>Ecdysozoa</taxon>
        <taxon>Arthropoda</taxon>
        <taxon>Hexapoda</taxon>
        <taxon>Insecta</taxon>
        <taxon>Pterygota</taxon>
        <taxon>Neoptera</taxon>
        <taxon>Endopterygota</taxon>
        <taxon>Diptera</taxon>
        <taxon>Brachycera</taxon>
        <taxon>Muscomorpha</taxon>
        <taxon>Ephydroidea</taxon>
        <taxon>Drosophilidae</taxon>
        <taxon>Drosophila</taxon>
        <taxon>Sophophora</taxon>
    </lineage>
</organism>
<feature type="domain" description="RanBP2-type" evidence="14">
    <location>
        <begin position="1"/>
        <end position="35"/>
    </location>
</feature>
<dbReference type="FunFam" id="2.30.30.380:FF:000022">
    <property type="entry name" value="calpain-D isoform X3"/>
    <property type="match status" value="1"/>
</dbReference>
<dbReference type="SUPFAM" id="SSF54001">
    <property type="entry name" value="Cysteine proteinases"/>
    <property type="match status" value="1"/>
</dbReference>
<dbReference type="PRINTS" id="PR00704">
    <property type="entry name" value="CALPAIN"/>
</dbReference>
<dbReference type="GO" id="GO:0007399">
    <property type="term" value="P:nervous system development"/>
    <property type="evidence" value="ECO:0007669"/>
    <property type="project" value="EnsemblMetazoa"/>
</dbReference>
<dbReference type="PANTHER" id="PTHR10183:SF382">
    <property type="entry name" value="CALPAIN-15"/>
    <property type="match status" value="1"/>
</dbReference>
<dbReference type="PROSITE" id="PS00139">
    <property type="entry name" value="THIOL_PROTEASE_CYS"/>
    <property type="match status" value="1"/>
</dbReference>
<evidence type="ECO:0000259" key="14">
    <source>
        <dbReference type="PROSITE" id="PS50199"/>
    </source>
</evidence>
<proteinExistence type="inferred from homology"/>
<keyword evidence="8 11" id="KW-0788">Thiol protease</keyword>
<dbReference type="Pfam" id="PF00648">
    <property type="entry name" value="Peptidase_C2"/>
    <property type="match status" value="1"/>
</dbReference>
<sequence length="1627" mass="176490">MGTISSVLQWSCTKCNTINPTESLKCFNCGTVRKVFPQQQQHQHRSSSITASWTADDALEQAEKEQERDKEKGRAAVARSEYKHVYKSLLRGCLKRPQRNSQNLPANCVDCEDTRKYIKSSIELYRHFSNPALNRRWVCHACGTDNSSVTWHCLICDTAPIYKDTNAADRGQVLAGSLSNRGELLAADHSHPRHHHHYLHQEREDQHHHQHQLHSPALAQAAPQRSASGATCGPGSGSGLRRTQSLSTAIDKSASGRSCHICYANNQSKDIFNLPQIKPAPQLTGIPPVAACSNSRFAIANDTFCRRKQNNNNKNQNHKVVRESGAKRKYNFTITTLSRSAAKDAGHGQMKPLRQAVNLNLNLQQEPQQKSPANPQQPQRKTQREPAAVSMNPTQFTIPRNGVFIAVNEWSEPLASSSSVSSSSNHHHHHHSNSNSNSSGNSNIINNNSSSSSGSNKLYENECVALAQQQLRAAAAQAAQAAATAVAIASSPSAKTMAEPAPPATMPIYAQVNKQHKLKKKQQIASESQPNNNGSGEIADAVSESLTAGLGTSTDGSGEASESESQVEEHSIYAKVWKGPRKATESKIMHDPGSSSRLSGAASAAAGTASAGTVGAGAIAAAVGAAAPSRHDNKTQLGNGSRSKMWICIKCSYAYNRLWLQTLRDVRGQSRAAATAAAAAAAAPPPLTASTSRSTRDEPWTCKKCTLVNYSTAMACVVCGGSKLKSISSIEDMTLRKGEFWTCSHCTLKNSLHSPVCSACKSHRQPQLSMAMEAVRERPDGQSYEEQDAAAVGGGGGSAHQSGANEVKAPTALNLPLASVALPMPMLQLPTSSAAGLRGSRSPSPRMQPLPSLQQQRNSSSSGAIPKRHSTGGSIVPRNISIAGLASYNLQQGQGVGSASVVSASGAGAVGASTSSKKWQCPACTYDNCAASVVCDICSSPRGLASSVLGEALGRKSVRVALTPADIRQESKLMENLRQLEETEALTKWQNIIQYCRDNNELFVDDSFPPAPKSLYYNPASGAAEGNPVVQWRRPHEINCDGGAYPPWAVFRTPLPSDICQGVLGNCWLLSALAVLAEREDLVKEVLVTKEICGQGAYQVRLCKDGKWTTVLVDDLLPCDKRGHLVYSQAKRKQLWVPLIEKAVAKIHGCYEALVSGRAIEGLATLTGAPCESIPLQASSLPMPQRGRTGQGSDMGPSWLSSRCKAFARAFGSRSISLPMPSEDELDKDLIWAPAAELSLRTISSWAPAVGGGNMKMGSVDEEEYQQKGLRPRHAYSVLDVKDIQGHRLLKLRNPWGHYSWRGDWSDDSSLWTDDLRDALMPHGASEGVFWISFEDVLNYFDCIDICKVRSGWNEVRLQGTLQPLCSISCVLLTVLEPTEAEFTLFQEGQRNSEKSQRSQLDLCVVIFRTRSPAAPEIGRLVEHSKRQVRGFVGCHKMLERDIYLLVCLAFNHWHTGIEDPHQYPQCILAIHSSKCLLVEQISPSPHLLADAIISLTLTKGQRHEGREGMTAYYLTKASAPGWAGLVVMVENRHENKWIHVKCDCQESYNVVSTRGELKTVDSVPPLQRQVIIVLTQLEGSGGFSIAHRLTHRLANSRGLHDWGPPGATHCPPIENVHGLHAPRLIT</sequence>
<evidence type="ECO:0000256" key="12">
    <source>
        <dbReference type="PROSITE-ProRule" id="PRU00322"/>
    </source>
</evidence>
<feature type="domain" description="Calpain catalytic" evidence="15">
    <location>
        <begin position="1002"/>
        <end position="1350"/>
    </location>
</feature>
<dbReference type="GO" id="GO:0005737">
    <property type="term" value="C:cytoplasm"/>
    <property type="evidence" value="ECO:0007669"/>
    <property type="project" value="TreeGrafter"/>
</dbReference>
<evidence type="ECO:0000256" key="4">
    <source>
        <dbReference type="ARBA" id="ARBA00022723"/>
    </source>
</evidence>
<dbReference type="GO" id="GO:0004198">
    <property type="term" value="F:calcium-dependent cysteine-type endopeptidase activity"/>
    <property type="evidence" value="ECO:0007669"/>
    <property type="project" value="InterPro"/>
</dbReference>
<dbReference type="MEROPS" id="C02.010"/>
<evidence type="ECO:0000256" key="1">
    <source>
        <dbReference type="ARBA" id="ARBA00007623"/>
    </source>
</evidence>
<evidence type="ECO:0000256" key="11">
    <source>
        <dbReference type="PROSITE-ProRule" id="PRU00239"/>
    </source>
</evidence>
<feature type="region of interest" description="Disordered" evidence="13">
    <location>
        <begin position="366"/>
        <end position="395"/>
    </location>
</feature>
<feature type="region of interest" description="Disordered" evidence="13">
    <location>
        <begin position="831"/>
        <end position="876"/>
    </location>
</feature>
<dbReference type="PhylomeDB" id="B4I6H0"/>
<keyword evidence="5" id="KW-0677">Repeat</keyword>
<reference evidence="16 17" key="1">
    <citation type="journal article" date="2007" name="Nature">
        <title>Evolution of genes and genomes on the Drosophila phylogeny.</title>
        <authorList>
            <consortium name="Drosophila 12 Genomes Consortium"/>
            <person name="Clark A.G."/>
            <person name="Eisen M.B."/>
            <person name="Smith D.R."/>
            <person name="Bergman C.M."/>
            <person name="Oliver B."/>
            <person name="Markow T.A."/>
            <person name="Kaufman T.C."/>
            <person name="Kellis M."/>
            <person name="Gelbart W."/>
            <person name="Iyer V.N."/>
            <person name="Pollard D.A."/>
            <person name="Sackton T.B."/>
            <person name="Larracuente A.M."/>
            <person name="Singh N.D."/>
            <person name="Abad J.P."/>
            <person name="Abt D.N."/>
            <person name="Adryan B."/>
            <person name="Aguade M."/>
            <person name="Akashi H."/>
            <person name="Anderson W.W."/>
            <person name="Aquadro C.F."/>
            <person name="Ardell D.H."/>
            <person name="Arguello R."/>
            <person name="Artieri C.G."/>
            <person name="Barbash D.A."/>
            <person name="Barker D."/>
            <person name="Barsanti P."/>
            <person name="Batterham P."/>
            <person name="Batzoglou S."/>
            <person name="Begun D."/>
            <person name="Bhutkar A."/>
            <person name="Blanco E."/>
            <person name="Bosak S.A."/>
            <person name="Bradley R.K."/>
            <person name="Brand A.D."/>
            <person name="Brent M.R."/>
            <person name="Brooks A.N."/>
            <person name="Brown R.H."/>
            <person name="Butlin R.K."/>
            <person name="Caggese C."/>
            <person name="Calvi B.R."/>
            <person name="Bernardo de Carvalho A."/>
            <person name="Caspi A."/>
            <person name="Castrezana S."/>
            <person name="Celniker S.E."/>
            <person name="Chang J.L."/>
            <person name="Chapple C."/>
            <person name="Chatterji S."/>
            <person name="Chinwalla A."/>
            <person name="Civetta A."/>
            <person name="Clifton S.W."/>
            <person name="Comeron J.M."/>
            <person name="Costello J.C."/>
            <person name="Coyne J.A."/>
            <person name="Daub J."/>
            <person name="David R.G."/>
            <person name="Delcher A.L."/>
            <person name="Delehaunty K."/>
            <person name="Do C.B."/>
            <person name="Ebling H."/>
            <person name="Edwards K."/>
            <person name="Eickbush T."/>
            <person name="Evans J.D."/>
            <person name="Filipski A."/>
            <person name="Findeiss S."/>
            <person name="Freyhult E."/>
            <person name="Fulton L."/>
            <person name="Fulton R."/>
            <person name="Garcia A.C."/>
            <person name="Gardiner A."/>
            <person name="Garfield D.A."/>
            <person name="Garvin B.E."/>
            <person name="Gibson G."/>
            <person name="Gilbert D."/>
            <person name="Gnerre S."/>
            <person name="Godfrey J."/>
            <person name="Good R."/>
            <person name="Gotea V."/>
            <person name="Gravely B."/>
            <person name="Greenberg A.J."/>
            <person name="Griffiths-Jones S."/>
            <person name="Gross S."/>
            <person name="Guigo R."/>
            <person name="Gustafson E.A."/>
            <person name="Haerty W."/>
            <person name="Hahn M.W."/>
            <person name="Halligan D.L."/>
            <person name="Halpern A.L."/>
            <person name="Halter G.M."/>
            <person name="Han M.V."/>
            <person name="Heger A."/>
            <person name="Hillier L."/>
            <person name="Hinrichs A.S."/>
            <person name="Holmes I."/>
            <person name="Hoskins R.A."/>
            <person name="Hubisz M.J."/>
            <person name="Hultmark D."/>
            <person name="Huntley M.A."/>
            <person name="Jaffe D.B."/>
            <person name="Jagadeeshan S."/>
            <person name="Jeck W.R."/>
            <person name="Johnson J."/>
            <person name="Jones C.D."/>
            <person name="Jordan W.C."/>
            <person name="Karpen G.H."/>
            <person name="Kataoka E."/>
            <person name="Keightley P.D."/>
            <person name="Kheradpour P."/>
            <person name="Kirkness E.F."/>
            <person name="Koerich L.B."/>
            <person name="Kristiansen K."/>
            <person name="Kudrna D."/>
            <person name="Kulathinal R.J."/>
            <person name="Kumar S."/>
            <person name="Kwok R."/>
            <person name="Lander E."/>
            <person name="Langley C.H."/>
            <person name="Lapoint R."/>
            <person name="Lazzaro B.P."/>
            <person name="Lee S.J."/>
            <person name="Levesque L."/>
            <person name="Li R."/>
            <person name="Lin C.F."/>
            <person name="Lin M.F."/>
            <person name="Lindblad-Toh K."/>
            <person name="Llopart A."/>
            <person name="Long M."/>
            <person name="Low L."/>
            <person name="Lozovsky E."/>
            <person name="Lu J."/>
            <person name="Luo M."/>
            <person name="Machado C.A."/>
            <person name="Makalowski W."/>
            <person name="Marzo M."/>
            <person name="Matsuda M."/>
            <person name="Matzkin L."/>
            <person name="McAllister B."/>
            <person name="McBride C.S."/>
            <person name="McKernan B."/>
            <person name="McKernan K."/>
            <person name="Mendez-Lago M."/>
            <person name="Minx P."/>
            <person name="Mollenhauer M.U."/>
            <person name="Montooth K."/>
            <person name="Mount S.M."/>
            <person name="Mu X."/>
            <person name="Myers E."/>
            <person name="Negre B."/>
            <person name="Newfeld S."/>
            <person name="Nielsen R."/>
            <person name="Noor M.A."/>
            <person name="O'Grady P."/>
            <person name="Pachter L."/>
            <person name="Papaceit M."/>
            <person name="Parisi M.J."/>
            <person name="Parisi M."/>
            <person name="Parts L."/>
            <person name="Pedersen J.S."/>
            <person name="Pesole G."/>
            <person name="Phillippy A.M."/>
            <person name="Ponting C.P."/>
            <person name="Pop M."/>
            <person name="Porcelli D."/>
            <person name="Powell J.R."/>
            <person name="Prohaska S."/>
            <person name="Pruitt K."/>
            <person name="Puig M."/>
            <person name="Quesneville H."/>
            <person name="Ram K.R."/>
            <person name="Rand D."/>
            <person name="Rasmussen M.D."/>
            <person name="Reed L.K."/>
            <person name="Reenan R."/>
            <person name="Reily A."/>
            <person name="Remington K.A."/>
            <person name="Rieger T.T."/>
            <person name="Ritchie M.G."/>
            <person name="Robin C."/>
            <person name="Rogers Y.H."/>
            <person name="Rohde C."/>
            <person name="Rozas J."/>
            <person name="Rubenfield M.J."/>
            <person name="Ruiz A."/>
            <person name="Russo S."/>
            <person name="Salzberg S.L."/>
            <person name="Sanchez-Gracia A."/>
            <person name="Saranga D.J."/>
            <person name="Sato H."/>
            <person name="Schaeffer S.W."/>
            <person name="Schatz M.C."/>
            <person name="Schlenke T."/>
            <person name="Schwartz R."/>
            <person name="Segarra C."/>
            <person name="Singh R.S."/>
            <person name="Sirot L."/>
            <person name="Sirota M."/>
            <person name="Sisneros N.B."/>
            <person name="Smith C.D."/>
            <person name="Smith T.F."/>
            <person name="Spieth J."/>
            <person name="Stage D.E."/>
            <person name="Stark A."/>
            <person name="Stephan W."/>
            <person name="Strausberg R.L."/>
            <person name="Strempel S."/>
            <person name="Sturgill D."/>
            <person name="Sutton G."/>
            <person name="Sutton G.G."/>
            <person name="Tao W."/>
            <person name="Teichmann S."/>
            <person name="Tobari Y.N."/>
            <person name="Tomimura Y."/>
            <person name="Tsolas J.M."/>
            <person name="Valente V.L."/>
            <person name="Venter E."/>
            <person name="Venter J.C."/>
            <person name="Vicario S."/>
            <person name="Vieira F.G."/>
            <person name="Vilella A.J."/>
            <person name="Villasante A."/>
            <person name="Walenz B."/>
            <person name="Wang J."/>
            <person name="Wasserman M."/>
            <person name="Watts T."/>
            <person name="Wilson D."/>
            <person name="Wilson R.K."/>
            <person name="Wing R.A."/>
            <person name="Wolfner M.F."/>
            <person name="Wong A."/>
            <person name="Wong G.K."/>
            <person name="Wu C.I."/>
            <person name="Wu G."/>
            <person name="Yamamoto D."/>
            <person name="Yang H.P."/>
            <person name="Yang S.P."/>
            <person name="Yorke J.A."/>
            <person name="Yoshida K."/>
            <person name="Zdobnov E."/>
            <person name="Zhang P."/>
            <person name="Zhang Y."/>
            <person name="Zimin A.V."/>
            <person name="Baldwin J."/>
            <person name="Abdouelleil A."/>
            <person name="Abdulkadir J."/>
            <person name="Abebe A."/>
            <person name="Abera B."/>
            <person name="Abreu J."/>
            <person name="Acer S.C."/>
            <person name="Aftuck L."/>
            <person name="Alexander A."/>
            <person name="An P."/>
            <person name="Anderson E."/>
            <person name="Anderson S."/>
            <person name="Arachi H."/>
            <person name="Azer M."/>
            <person name="Bachantsang P."/>
            <person name="Barry A."/>
            <person name="Bayul T."/>
            <person name="Berlin A."/>
            <person name="Bessette D."/>
            <person name="Bloom T."/>
            <person name="Blye J."/>
            <person name="Boguslavskiy L."/>
            <person name="Bonnet C."/>
            <person name="Boukhgalter B."/>
            <person name="Bourzgui I."/>
            <person name="Brown A."/>
            <person name="Cahill P."/>
            <person name="Channer S."/>
            <person name="Cheshatsang Y."/>
            <person name="Chuda L."/>
            <person name="Citroen M."/>
            <person name="Collymore A."/>
            <person name="Cooke P."/>
            <person name="Costello M."/>
            <person name="D'Aco K."/>
            <person name="Daza R."/>
            <person name="De Haan G."/>
            <person name="DeGray S."/>
            <person name="DeMaso C."/>
            <person name="Dhargay N."/>
            <person name="Dooley K."/>
            <person name="Dooley E."/>
            <person name="Doricent M."/>
            <person name="Dorje P."/>
            <person name="Dorjee K."/>
            <person name="Dupes A."/>
            <person name="Elong R."/>
            <person name="Falk J."/>
            <person name="Farina A."/>
            <person name="Faro S."/>
            <person name="Ferguson D."/>
            <person name="Fisher S."/>
            <person name="Foley C.D."/>
            <person name="Franke A."/>
            <person name="Friedrich D."/>
            <person name="Gadbois L."/>
            <person name="Gearin G."/>
            <person name="Gearin C.R."/>
            <person name="Giannoukos G."/>
            <person name="Goode T."/>
            <person name="Graham J."/>
            <person name="Grandbois E."/>
            <person name="Grewal S."/>
            <person name="Gyaltsen K."/>
            <person name="Hafez N."/>
            <person name="Hagos B."/>
            <person name="Hall J."/>
            <person name="Henson C."/>
            <person name="Hollinger A."/>
            <person name="Honan T."/>
            <person name="Huard M.D."/>
            <person name="Hughes L."/>
            <person name="Hurhula B."/>
            <person name="Husby M.E."/>
            <person name="Kamat A."/>
            <person name="Kanga B."/>
            <person name="Kashin S."/>
            <person name="Khazanovich D."/>
            <person name="Kisner P."/>
            <person name="Lance K."/>
            <person name="Lara M."/>
            <person name="Lee W."/>
            <person name="Lennon N."/>
            <person name="Letendre F."/>
            <person name="LeVine R."/>
            <person name="Lipovsky A."/>
            <person name="Liu X."/>
            <person name="Liu J."/>
            <person name="Liu S."/>
            <person name="Lokyitsang T."/>
            <person name="Lokyitsang Y."/>
            <person name="Lubonja R."/>
            <person name="Lui A."/>
            <person name="MacDonald P."/>
            <person name="Magnisalis V."/>
            <person name="Maru K."/>
            <person name="Matthews C."/>
            <person name="McCusker W."/>
            <person name="McDonough S."/>
            <person name="Mehta T."/>
            <person name="Meldrim J."/>
            <person name="Meneus L."/>
            <person name="Mihai O."/>
            <person name="Mihalev A."/>
            <person name="Mihova T."/>
            <person name="Mittelman R."/>
            <person name="Mlenga V."/>
            <person name="Montmayeur A."/>
            <person name="Mulrain L."/>
            <person name="Navidi A."/>
            <person name="Naylor J."/>
            <person name="Negash T."/>
            <person name="Nguyen T."/>
            <person name="Nguyen N."/>
            <person name="Nicol R."/>
            <person name="Norbu C."/>
            <person name="Norbu N."/>
            <person name="Novod N."/>
            <person name="O'Neill B."/>
            <person name="Osman S."/>
            <person name="Markiewicz E."/>
            <person name="Oyono O.L."/>
            <person name="Patti C."/>
            <person name="Phunkhang P."/>
            <person name="Pierre F."/>
            <person name="Priest M."/>
            <person name="Raghuraman S."/>
            <person name="Rege F."/>
            <person name="Reyes R."/>
            <person name="Rise C."/>
            <person name="Rogov P."/>
            <person name="Ross K."/>
            <person name="Ryan E."/>
            <person name="Settipalli S."/>
            <person name="Shea T."/>
            <person name="Sherpa N."/>
            <person name="Shi L."/>
            <person name="Shih D."/>
            <person name="Sparrow T."/>
            <person name="Spaulding J."/>
            <person name="Stalker J."/>
            <person name="Stange-Thomann N."/>
            <person name="Stavropoulos S."/>
            <person name="Stone C."/>
            <person name="Strader C."/>
            <person name="Tesfaye S."/>
            <person name="Thomson T."/>
            <person name="Thoulutsang Y."/>
            <person name="Thoulutsang D."/>
            <person name="Topham K."/>
            <person name="Topping I."/>
            <person name="Tsamla T."/>
            <person name="Vassiliev H."/>
            <person name="Vo A."/>
            <person name="Wangchuk T."/>
            <person name="Wangdi T."/>
            <person name="Weiand M."/>
            <person name="Wilkinson J."/>
            <person name="Wilson A."/>
            <person name="Yadav S."/>
            <person name="Young G."/>
            <person name="Yu Q."/>
            <person name="Zembek L."/>
            <person name="Zhong D."/>
            <person name="Zimmer A."/>
            <person name="Zwirko Z."/>
            <person name="Jaffe D.B."/>
            <person name="Alvarez P."/>
            <person name="Brockman W."/>
            <person name="Butler J."/>
            <person name="Chin C."/>
            <person name="Gnerre S."/>
            <person name="Grabherr M."/>
            <person name="Kleber M."/>
            <person name="Mauceli E."/>
            <person name="MacCallum I."/>
        </authorList>
    </citation>
    <scope>NUCLEOTIDE SEQUENCE [LARGE SCALE GENOMIC DNA]</scope>
    <source>
        <strain evidence="17">Rob3c / Tucson 14021-0248.25</strain>
    </source>
</reference>
<evidence type="ECO:0000256" key="3">
    <source>
        <dbReference type="ARBA" id="ARBA00022670"/>
    </source>
</evidence>
<dbReference type="Gene3D" id="3.90.70.10">
    <property type="entry name" value="Cysteine proteinases"/>
    <property type="match status" value="1"/>
</dbReference>
<dbReference type="InterPro" id="IPR036443">
    <property type="entry name" value="Znf_RanBP2_sf"/>
</dbReference>
<dbReference type="EMBL" id="CH480823">
    <property type="protein sequence ID" value="EDW56376.1"/>
    <property type="molecule type" value="Genomic_DNA"/>
</dbReference>
<feature type="compositionally biased region" description="Polar residues" evidence="13">
    <location>
        <begin position="241"/>
        <end position="250"/>
    </location>
</feature>
<dbReference type="FunFam" id="3.90.70.10:FF:000010">
    <property type="entry name" value="Calpain 15"/>
    <property type="match status" value="1"/>
</dbReference>
<dbReference type="InterPro" id="IPR001876">
    <property type="entry name" value="Znf_RanBP2"/>
</dbReference>
<comment type="similarity">
    <text evidence="1">Belongs to the peptidase C2 family.</text>
</comment>
<dbReference type="SUPFAM" id="SSF90209">
    <property type="entry name" value="Ran binding protein zinc finger-like"/>
    <property type="match status" value="1"/>
</dbReference>
<feature type="active site" evidence="10 11">
    <location>
        <position position="1067"/>
    </location>
</feature>
<evidence type="ECO:0000313" key="17">
    <source>
        <dbReference type="Proteomes" id="UP000001292"/>
    </source>
</evidence>
<feature type="region of interest" description="Disordered" evidence="13">
    <location>
        <begin position="513"/>
        <end position="600"/>
    </location>
</feature>
<evidence type="ECO:0000259" key="15">
    <source>
        <dbReference type="PROSITE" id="PS50203"/>
    </source>
</evidence>
<feature type="region of interest" description="Disordered" evidence="13">
    <location>
        <begin position="777"/>
        <end position="804"/>
    </location>
</feature>
<dbReference type="CDD" id="cd00044">
    <property type="entry name" value="CysPc"/>
    <property type="match status" value="1"/>
</dbReference>
<keyword evidence="9" id="KW-0862">Zinc</keyword>
<dbReference type="Proteomes" id="UP000001292">
    <property type="component" value="Unassembled WGS sequence"/>
</dbReference>
<keyword evidence="2" id="KW-0597">Phosphoprotein</keyword>
<evidence type="ECO:0000256" key="10">
    <source>
        <dbReference type="PIRSR" id="PIRSR622684-1"/>
    </source>
</evidence>
<dbReference type="PROSITE" id="PS50199">
    <property type="entry name" value="ZF_RANBP2_2"/>
    <property type="match status" value="4"/>
</dbReference>
<evidence type="ECO:0000256" key="7">
    <source>
        <dbReference type="ARBA" id="ARBA00022801"/>
    </source>
</evidence>
<feature type="active site" evidence="10 11">
    <location>
        <position position="1274"/>
    </location>
</feature>
<dbReference type="HOGENOM" id="CLU_003001_3_0_1"/>
<dbReference type="GO" id="GO:0006508">
    <property type="term" value="P:proteolysis"/>
    <property type="evidence" value="ECO:0007669"/>
    <property type="project" value="UniProtKB-KW"/>
</dbReference>
<feature type="compositionally biased region" description="Polar residues" evidence="13">
    <location>
        <begin position="841"/>
        <end position="863"/>
    </location>
</feature>
<feature type="compositionally biased region" description="Polar residues" evidence="13">
    <location>
        <begin position="544"/>
        <end position="556"/>
    </location>
</feature>
<dbReference type="Gene3D" id="2.30.30.380">
    <property type="entry name" value="Zn-finger domain of Sec23/24"/>
    <property type="match status" value="3"/>
</dbReference>